<keyword evidence="3" id="KW-0378">Hydrolase</keyword>
<dbReference type="SUPFAM" id="SSF81923">
    <property type="entry name" value="Double Clp-N motif"/>
    <property type="match status" value="2"/>
</dbReference>
<keyword evidence="3" id="KW-0547">Nucleotide-binding</keyword>
<dbReference type="InterPro" id="IPR036628">
    <property type="entry name" value="Clp_N_dom_sf"/>
</dbReference>
<dbReference type="Proteomes" id="UP000549695">
    <property type="component" value="Unassembled WGS sequence"/>
</dbReference>
<dbReference type="EMBL" id="JACCCZ010000001">
    <property type="protein sequence ID" value="NYG01347.1"/>
    <property type="molecule type" value="Genomic_DNA"/>
</dbReference>
<dbReference type="GO" id="GO:0005524">
    <property type="term" value="F:ATP binding"/>
    <property type="evidence" value="ECO:0007669"/>
    <property type="project" value="UniProtKB-KW"/>
</dbReference>
<proteinExistence type="predicted"/>
<sequence>MFERFTGEARRVVVLAQEIARTRRAGRIGTEHLLLGVLRTPGTPGEELLAAAGIDARTVIEELDRADGAPGRDADALAILGIDLDAVRSAVEAGFGPGALDRPRRRGWRAGHIPFERSSKKALELALREAIRLGDRSIGTEHVLLGLLHPDTAASQLLDRCGTTLYGTRRAVERRRPRRAG</sequence>
<dbReference type="InterPro" id="IPR004176">
    <property type="entry name" value="Clp_R_N"/>
</dbReference>
<evidence type="ECO:0000259" key="2">
    <source>
        <dbReference type="PROSITE" id="PS51903"/>
    </source>
</evidence>
<dbReference type="PANTHER" id="PTHR47016">
    <property type="entry name" value="ATP-DEPENDENT CLP PROTEASE ATP-BINDING SUBUNIT CLPT1, CHLOROPLASTIC"/>
    <property type="match status" value="1"/>
</dbReference>
<dbReference type="Pfam" id="PF02861">
    <property type="entry name" value="Clp_N"/>
    <property type="match status" value="2"/>
</dbReference>
<dbReference type="RefSeq" id="WP_073578176.1">
    <property type="nucleotide sequence ID" value="NZ_BAAAJZ010000002.1"/>
</dbReference>
<organism evidence="3 4">
    <name type="scientific">Pseudonocardia alni</name>
    <name type="common">Amycolata alni</name>
    <dbReference type="NCBI Taxonomy" id="33907"/>
    <lineage>
        <taxon>Bacteria</taxon>
        <taxon>Bacillati</taxon>
        <taxon>Actinomycetota</taxon>
        <taxon>Actinomycetes</taxon>
        <taxon>Pseudonocardiales</taxon>
        <taxon>Pseudonocardiaceae</taxon>
        <taxon>Pseudonocardia</taxon>
    </lineage>
</organism>
<name>A0A852VXV0_PSEA5</name>
<dbReference type="GO" id="GO:0006508">
    <property type="term" value="P:proteolysis"/>
    <property type="evidence" value="ECO:0007669"/>
    <property type="project" value="UniProtKB-KW"/>
</dbReference>
<accession>A0A852VXV0</accession>
<keyword evidence="3" id="KW-0645">Protease</keyword>
<dbReference type="GeneID" id="98051416"/>
<protein>
    <submittedName>
        <fullName evidence="3">ATP-dependent Clp protease ATP-binding subunit ClpA</fullName>
    </submittedName>
</protein>
<dbReference type="AlphaFoldDB" id="A0A852VXV0"/>
<evidence type="ECO:0000313" key="3">
    <source>
        <dbReference type="EMBL" id="NYG01347.1"/>
    </source>
</evidence>
<feature type="domain" description="Clp R" evidence="2">
    <location>
        <begin position="2"/>
        <end position="180"/>
    </location>
</feature>
<comment type="caution">
    <text evidence="3">The sequence shown here is derived from an EMBL/GenBank/DDBJ whole genome shotgun (WGS) entry which is preliminary data.</text>
</comment>
<dbReference type="PROSITE" id="PS51903">
    <property type="entry name" value="CLP_R"/>
    <property type="match status" value="1"/>
</dbReference>
<dbReference type="PANTHER" id="PTHR47016:SF5">
    <property type="entry name" value="CLP DOMAIN SUPERFAMILY PROTEIN"/>
    <property type="match status" value="1"/>
</dbReference>
<keyword evidence="3" id="KW-0067">ATP-binding</keyword>
<gene>
    <name evidence="3" type="ORF">HDA37_001632</name>
</gene>
<reference evidence="3 4" key="1">
    <citation type="submission" date="2020-07" db="EMBL/GenBank/DDBJ databases">
        <title>Sequencing the genomes of 1000 actinobacteria strains.</title>
        <authorList>
            <person name="Klenk H.-P."/>
        </authorList>
    </citation>
    <scope>NUCLEOTIDE SEQUENCE [LARGE SCALE GENOMIC DNA]</scope>
    <source>
        <strain evidence="3 4">DSM 44749</strain>
    </source>
</reference>
<evidence type="ECO:0000313" key="4">
    <source>
        <dbReference type="Proteomes" id="UP000549695"/>
    </source>
</evidence>
<dbReference type="GO" id="GO:0008233">
    <property type="term" value="F:peptidase activity"/>
    <property type="evidence" value="ECO:0007669"/>
    <property type="project" value="UniProtKB-KW"/>
</dbReference>
<dbReference type="InterPro" id="IPR044217">
    <property type="entry name" value="CLPT1/2"/>
</dbReference>
<evidence type="ECO:0000256" key="1">
    <source>
        <dbReference type="PROSITE-ProRule" id="PRU01251"/>
    </source>
</evidence>
<keyword evidence="1" id="KW-0677">Repeat</keyword>
<keyword evidence="4" id="KW-1185">Reference proteome</keyword>
<dbReference type="Gene3D" id="1.10.1780.10">
    <property type="entry name" value="Clp, N-terminal domain"/>
    <property type="match status" value="2"/>
</dbReference>